<evidence type="ECO:0000256" key="4">
    <source>
        <dbReference type="RuleBase" id="RU361162"/>
    </source>
</evidence>
<dbReference type="FunFam" id="3.30.200.20:FF:000600">
    <property type="entry name" value="Serine/threonine-protein kinase PLK"/>
    <property type="match status" value="1"/>
</dbReference>
<dbReference type="PROSITE" id="PS50011">
    <property type="entry name" value="PROTEIN_KINASE_DOM"/>
    <property type="match status" value="1"/>
</dbReference>
<evidence type="ECO:0000259" key="7">
    <source>
        <dbReference type="PROSITE" id="PS50078"/>
    </source>
</evidence>
<dbReference type="GO" id="GO:0007052">
    <property type="term" value="P:mitotic spindle organization"/>
    <property type="evidence" value="ECO:0007669"/>
    <property type="project" value="TreeGrafter"/>
</dbReference>
<dbReference type="Pfam" id="PF00659">
    <property type="entry name" value="POLO_box"/>
    <property type="match status" value="1"/>
</dbReference>
<keyword evidence="4 8" id="KW-0418">Kinase</keyword>
<keyword evidence="4" id="KW-0808">Transferase</keyword>
<dbReference type="GO" id="GO:0000776">
    <property type="term" value="C:kinetochore"/>
    <property type="evidence" value="ECO:0007669"/>
    <property type="project" value="TreeGrafter"/>
</dbReference>
<accession>A0A485PLV6</accession>
<dbReference type="PROSITE" id="PS00108">
    <property type="entry name" value="PROTEIN_KINASE_ST"/>
    <property type="match status" value="1"/>
</dbReference>
<evidence type="ECO:0000313" key="8">
    <source>
        <dbReference type="EMBL" id="VFV46670.1"/>
    </source>
</evidence>
<dbReference type="CDD" id="cd13118">
    <property type="entry name" value="POLO_box_1"/>
    <property type="match status" value="1"/>
</dbReference>
<dbReference type="GO" id="GO:0005634">
    <property type="term" value="C:nucleus"/>
    <property type="evidence" value="ECO:0007669"/>
    <property type="project" value="TreeGrafter"/>
</dbReference>
<feature type="binding site" evidence="3">
    <location>
        <position position="59"/>
    </location>
    <ligand>
        <name>ATP</name>
        <dbReference type="ChEBI" id="CHEBI:30616"/>
    </ligand>
</feature>
<dbReference type="EC" id="2.7.11.21" evidence="4"/>
<dbReference type="PANTHER" id="PTHR24345:SF43">
    <property type="entry name" value="INACTIVE SERINE_THREONINE-PROTEIN KINASE PLK5"/>
    <property type="match status" value="1"/>
</dbReference>
<dbReference type="InterPro" id="IPR000719">
    <property type="entry name" value="Prot_kinase_dom"/>
</dbReference>
<dbReference type="Gene3D" id="1.10.510.10">
    <property type="entry name" value="Transferase(Phosphotransferase) domain 1"/>
    <property type="match status" value="1"/>
</dbReference>
<dbReference type="Gene3D" id="3.30.1120.30">
    <property type="entry name" value="POLO box domain"/>
    <property type="match status" value="2"/>
</dbReference>
<evidence type="ECO:0000313" key="9">
    <source>
        <dbReference type="Proteomes" id="UP000386466"/>
    </source>
</evidence>
<dbReference type="SUPFAM" id="SSF82615">
    <property type="entry name" value="Polo-box domain"/>
    <property type="match status" value="2"/>
</dbReference>
<keyword evidence="4" id="KW-0723">Serine/threonine-protein kinase</keyword>
<dbReference type="PROSITE" id="PS50078">
    <property type="entry name" value="POLO_BOX"/>
    <property type="match status" value="2"/>
</dbReference>
<dbReference type="EMBL" id="CAAGRJ010039215">
    <property type="protein sequence ID" value="VFV46670.1"/>
    <property type="molecule type" value="Genomic_DNA"/>
</dbReference>
<dbReference type="InterPro" id="IPR036947">
    <property type="entry name" value="POLO_box_dom_sf"/>
</dbReference>
<dbReference type="PROSITE" id="PS00107">
    <property type="entry name" value="PROTEIN_KINASE_ATP"/>
    <property type="match status" value="1"/>
</dbReference>
<keyword evidence="1 3" id="KW-0547">Nucleotide-binding</keyword>
<dbReference type="FunFam" id="3.30.1120.30:FF:000014">
    <property type="entry name" value="Serine/threonine-protein kinase PLK"/>
    <property type="match status" value="1"/>
</dbReference>
<keyword evidence="2 3" id="KW-0067">ATP-binding</keyword>
<organism evidence="8 9">
    <name type="scientific">Lynx pardinus</name>
    <name type="common">Iberian lynx</name>
    <name type="synonym">Felis pardina</name>
    <dbReference type="NCBI Taxonomy" id="191816"/>
    <lineage>
        <taxon>Eukaryota</taxon>
        <taxon>Metazoa</taxon>
        <taxon>Chordata</taxon>
        <taxon>Craniata</taxon>
        <taxon>Vertebrata</taxon>
        <taxon>Euteleostomi</taxon>
        <taxon>Mammalia</taxon>
        <taxon>Eutheria</taxon>
        <taxon>Laurasiatheria</taxon>
        <taxon>Carnivora</taxon>
        <taxon>Feliformia</taxon>
        <taxon>Felidae</taxon>
        <taxon>Felinae</taxon>
        <taxon>Lynx</taxon>
    </lineage>
</organism>
<dbReference type="GO" id="GO:0000922">
    <property type="term" value="C:spindle pole"/>
    <property type="evidence" value="ECO:0007669"/>
    <property type="project" value="TreeGrafter"/>
</dbReference>
<keyword evidence="9" id="KW-1185">Reference proteome</keyword>
<evidence type="ECO:0000256" key="2">
    <source>
        <dbReference type="ARBA" id="ARBA00022840"/>
    </source>
</evidence>
<dbReference type="FunFam" id="1.10.510.10:FF:000571">
    <property type="entry name" value="Maternal embryonic leucine zipper kinase"/>
    <property type="match status" value="1"/>
</dbReference>
<dbReference type="GO" id="GO:2000045">
    <property type="term" value="P:regulation of G1/S transition of mitotic cell cycle"/>
    <property type="evidence" value="ECO:0007669"/>
    <property type="project" value="TreeGrafter"/>
</dbReference>
<dbReference type="PANTHER" id="PTHR24345">
    <property type="entry name" value="SERINE/THREONINE-PROTEIN KINASE PLK"/>
    <property type="match status" value="1"/>
</dbReference>
<comment type="catalytic activity">
    <reaction evidence="4">
        <text>L-threonyl-[protein] + ATP = O-phospho-L-threonyl-[protein] + ADP + H(+)</text>
        <dbReference type="Rhea" id="RHEA:46608"/>
        <dbReference type="Rhea" id="RHEA-COMP:11060"/>
        <dbReference type="Rhea" id="RHEA-COMP:11605"/>
        <dbReference type="ChEBI" id="CHEBI:15378"/>
        <dbReference type="ChEBI" id="CHEBI:30013"/>
        <dbReference type="ChEBI" id="CHEBI:30616"/>
        <dbReference type="ChEBI" id="CHEBI:61977"/>
        <dbReference type="ChEBI" id="CHEBI:456216"/>
        <dbReference type="EC" id="2.7.11.21"/>
    </reaction>
</comment>
<gene>
    <name evidence="8" type="ORF">LYPA_23C020987</name>
</gene>
<comment type="similarity">
    <text evidence="4">Belongs to the protein kinase superfamily. Ser/Thr protein kinase family. CDC5/Polo subfamily.</text>
</comment>
<dbReference type="GO" id="GO:0005524">
    <property type="term" value="F:ATP binding"/>
    <property type="evidence" value="ECO:0007669"/>
    <property type="project" value="UniProtKB-UniRule"/>
</dbReference>
<dbReference type="InterPro" id="IPR008271">
    <property type="entry name" value="Ser/Thr_kinase_AS"/>
</dbReference>
<feature type="domain" description="POLO box" evidence="7">
    <location>
        <begin position="528"/>
        <end position="609"/>
    </location>
</feature>
<proteinExistence type="inferred from homology"/>
<protein>
    <recommendedName>
        <fullName evidence="4">Serine/threonine-protein kinase PLK</fullName>
        <ecNumber evidence="4">2.7.11.21</ecNumber>
    </recommendedName>
    <alternativeName>
        <fullName evidence="4">Polo-like kinase</fullName>
    </alternativeName>
</protein>
<dbReference type="GO" id="GO:0005813">
    <property type="term" value="C:centrosome"/>
    <property type="evidence" value="ECO:0007669"/>
    <property type="project" value="TreeGrafter"/>
</dbReference>
<sequence>MEPGPRRRRRHSCRPPVSVFLRDPNSGRVYRRGKLIGKGAFSRCYKLMDMSTSAVFALKVVPRGGGGAGQLRTQGKVEREIALHSRLRHRNIVAFHGHFADRDHVYMVLEYCSRQSLAHVLEARQTLTEPEVRYYLRGLVSGLCYLHQRRIVHRDLKPSNFFLNKNMVLKIGDLGLAARVGPGGRCHRVLCGTPNFLAPEVISGSGHSCQSDIWALGCIMYTALTGAPPFTAAPLSEMYQNIRPGRYPEPAHLSPDARRLIARLLAPDPAERPSLDRLLRDDFFTQGFTPDRLPARSCHSPPIFTMPQPLRRLVRKVGQLLLAQCRPPCPCTPNEASDSGGGGSDPDSTEWGGEASLLDGEAPRSAVPVYLLTHGTLRSDPAGPKGSRRQEVEAAIRNLLLCLDPSLPAPQDPPGGQQPVLWAPTWVDYSSKYGFGYQLSDGGSGVLLRDGTHMALRPPGDRVCYASARGKLDTFAPRDAPSPLGAKLAVLRLLARYLQRRPREVRAGRGGGPARAPPPRPAAPGHFLLRFLVSDRALLLLFSDGTLQVSCLGGQAHLVLSGQGRELRLTVRERGQRSTTHALGALRSPSCAPATRQRLLHAPHMLQGV</sequence>
<name>A0A485PLV6_LYNPA</name>
<dbReference type="SUPFAM" id="SSF56112">
    <property type="entry name" value="Protein kinase-like (PK-like)"/>
    <property type="match status" value="1"/>
</dbReference>
<evidence type="ECO:0000256" key="3">
    <source>
        <dbReference type="PROSITE-ProRule" id="PRU10141"/>
    </source>
</evidence>
<evidence type="ECO:0000256" key="1">
    <source>
        <dbReference type="ARBA" id="ARBA00022741"/>
    </source>
</evidence>
<evidence type="ECO:0000259" key="6">
    <source>
        <dbReference type="PROSITE" id="PS50011"/>
    </source>
</evidence>
<dbReference type="Gene3D" id="3.30.200.20">
    <property type="entry name" value="Phosphorylase Kinase, domain 1"/>
    <property type="match status" value="1"/>
</dbReference>
<dbReference type="CDD" id="cd14099">
    <property type="entry name" value="STKc_PLK"/>
    <property type="match status" value="1"/>
</dbReference>
<dbReference type="InterPro" id="IPR011009">
    <property type="entry name" value="Kinase-like_dom_sf"/>
</dbReference>
<dbReference type="SMART" id="SM00220">
    <property type="entry name" value="S_TKc"/>
    <property type="match status" value="1"/>
</dbReference>
<feature type="domain" description="Protein kinase" evidence="6">
    <location>
        <begin position="30"/>
        <end position="284"/>
    </location>
</feature>
<dbReference type="InterPro" id="IPR017441">
    <property type="entry name" value="Protein_kinase_ATP_BS"/>
</dbReference>
<dbReference type="InterPro" id="IPR033701">
    <property type="entry name" value="POLO_box_1"/>
</dbReference>
<feature type="domain" description="POLO box" evidence="7">
    <location>
        <begin position="422"/>
        <end position="500"/>
    </location>
</feature>
<feature type="region of interest" description="Disordered" evidence="5">
    <location>
        <begin position="332"/>
        <end position="358"/>
    </location>
</feature>
<reference evidence="8 9" key="1">
    <citation type="submission" date="2019-01" db="EMBL/GenBank/DDBJ databases">
        <authorList>
            <person name="Alioto T."/>
            <person name="Alioto T."/>
        </authorList>
    </citation>
    <scope>NUCLEOTIDE SEQUENCE [LARGE SCALE GENOMIC DNA]</scope>
</reference>
<dbReference type="Pfam" id="PF00069">
    <property type="entry name" value="Pkinase"/>
    <property type="match status" value="1"/>
</dbReference>
<dbReference type="GO" id="GO:0006974">
    <property type="term" value="P:DNA damage response"/>
    <property type="evidence" value="ECO:0007669"/>
    <property type="project" value="TreeGrafter"/>
</dbReference>
<dbReference type="GO" id="GO:0005737">
    <property type="term" value="C:cytoplasm"/>
    <property type="evidence" value="ECO:0007669"/>
    <property type="project" value="TreeGrafter"/>
</dbReference>
<dbReference type="GO" id="GO:0004674">
    <property type="term" value="F:protein serine/threonine kinase activity"/>
    <property type="evidence" value="ECO:0007669"/>
    <property type="project" value="UniProtKB-KW"/>
</dbReference>
<dbReference type="InterPro" id="IPR000959">
    <property type="entry name" value="POLO_box_dom"/>
</dbReference>
<evidence type="ECO:0000256" key="5">
    <source>
        <dbReference type="SAM" id="MobiDB-lite"/>
    </source>
</evidence>
<dbReference type="AlphaFoldDB" id="A0A485PLV6"/>
<dbReference type="Proteomes" id="UP000386466">
    <property type="component" value="Unassembled WGS sequence"/>
</dbReference>